<comment type="caution">
    <text evidence="1">The sequence shown here is derived from an EMBL/GenBank/DDBJ whole genome shotgun (WGS) entry which is preliminary data.</text>
</comment>
<reference evidence="1" key="2">
    <citation type="submission" date="2020-09" db="EMBL/GenBank/DDBJ databases">
        <authorList>
            <person name="Sun Q."/>
            <person name="Ohkuma M."/>
        </authorList>
    </citation>
    <scope>NUCLEOTIDE SEQUENCE</scope>
    <source>
        <strain evidence="1">JCM 4784</strain>
    </source>
</reference>
<proteinExistence type="predicted"/>
<evidence type="ECO:0000313" key="2">
    <source>
        <dbReference type="Proteomes" id="UP000608024"/>
    </source>
</evidence>
<dbReference type="EMBL" id="BNBT01000115">
    <property type="protein sequence ID" value="GHE81034.1"/>
    <property type="molecule type" value="Genomic_DNA"/>
</dbReference>
<accession>A0A918ZZR9</accession>
<reference evidence="1" key="1">
    <citation type="journal article" date="2014" name="Int. J. Syst. Evol. Microbiol.">
        <title>Complete genome sequence of Corynebacterium casei LMG S-19264T (=DSM 44701T), isolated from a smear-ripened cheese.</title>
        <authorList>
            <consortium name="US DOE Joint Genome Institute (JGI-PGF)"/>
            <person name="Walter F."/>
            <person name="Albersmeier A."/>
            <person name="Kalinowski J."/>
            <person name="Ruckert C."/>
        </authorList>
    </citation>
    <scope>NUCLEOTIDE SEQUENCE</scope>
    <source>
        <strain evidence="1">JCM 4784</strain>
    </source>
</reference>
<gene>
    <name evidence="1" type="ORF">GCM10018785_56340</name>
</gene>
<sequence length="149" mass="15651">MLGCRRVRPGGRFGRAARGVVSRPPARDSAVERLGSGALTVAHGSTPRAVWGLGCHGRAGEQVADGNASEAMYGPVRVVPFFWGGTGAARPGGRHGARRTIRRDAVGWQRCVRSRLRAAGLLERVGGQVNRAVVRWKPCTGQCSGAAAV</sequence>
<dbReference type="Proteomes" id="UP000608024">
    <property type="component" value="Unassembled WGS sequence"/>
</dbReference>
<name>A0A918ZZR9_9ACTN</name>
<protein>
    <submittedName>
        <fullName evidence="1">Uncharacterized protein</fullName>
    </submittedName>
</protein>
<evidence type="ECO:0000313" key="1">
    <source>
        <dbReference type="EMBL" id="GHE81034.1"/>
    </source>
</evidence>
<organism evidence="1 2">
    <name type="scientific">Streptomyces longispororuber</name>
    <dbReference type="NCBI Taxonomy" id="68230"/>
    <lineage>
        <taxon>Bacteria</taxon>
        <taxon>Bacillati</taxon>
        <taxon>Actinomycetota</taxon>
        <taxon>Actinomycetes</taxon>
        <taxon>Kitasatosporales</taxon>
        <taxon>Streptomycetaceae</taxon>
        <taxon>Streptomyces</taxon>
    </lineage>
</organism>
<dbReference type="AlphaFoldDB" id="A0A918ZZR9"/>
<keyword evidence="2" id="KW-1185">Reference proteome</keyword>